<comment type="caution">
    <text evidence="9">The sequence shown here is derived from an EMBL/GenBank/DDBJ whole genome shotgun (WGS) entry which is preliminary data.</text>
</comment>
<dbReference type="Gene3D" id="1.10.10.10">
    <property type="entry name" value="Winged helix-like DNA-binding domain superfamily/Winged helix DNA-binding domain"/>
    <property type="match status" value="1"/>
</dbReference>
<dbReference type="GO" id="GO:0005829">
    <property type="term" value="C:cytosol"/>
    <property type="evidence" value="ECO:0007669"/>
    <property type="project" value="TreeGrafter"/>
</dbReference>
<dbReference type="Pfam" id="PF22241">
    <property type="entry name" value="PSMD12-CSN4_N"/>
    <property type="match status" value="1"/>
</dbReference>
<reference evidence="9" key="1">
    <citation type="submission" date="2024-06" db="EMBL/GenBank/DDBJ databases">
        <authorList>
            <person name="Liu X."/>
            <person name="Lenzi L."/>
            <person name="Haldenby T S."/>
            <person name="Uol C."/>
        </authorList>
    </citation>
    <scope>NUCLEOTIDE SEQUENCE</scope>
</reference>
<dbReference type="AlphaFoldDB" id="A0AAV2TVP8"/>
<evidence type="ECO:0000256" key="4">
    <source>
        <dbReference type="ARBA" id="ARBA00014881"/>
    </source>
</evidence>
<dbReference type="InterPro" id="IPR054559">
    <property type="entry name" value="PSMD12-CSN4-like_N"/>
</dbReference>
<evidence type="ECO:0000256" key="2">
    <source>
        <dbReference type="ARBA" id="ARBA00004496"/>
    </source>
</evidence>
<comment type="similarity">
    <text evidence="3">Belongs to the CSN4 family.</text>
</comment>
<evidence type="ECO:0000259" key="8">
    <source>
        <dbReference type="SMART" id="SM00088"/>
    </source>
</evidence>
<evidence type="ECO:0000313" key="10">
    <source>
        <dbReference type="Proteomes" id="UP001497525"/>
    </source>
</evidence>
<dbReference type="EMBL" id="CAXLJL010000823">
    <property type="protein sequence ID" value="CAL5141250.1"/>
    <property type="molecule type" value="Genomic_DNA"/>
</dbReference>
<evidence type="ECO:0000256" key="5">
    <source>
        <dbReference type="ARBA" id="ARBA00022490"/>
    </source>
</evidence>
<dbReference type="InterPro" id="IPR040134">
    <property type="entry name" value="PSMD12/CSN4"/>
</dbReference>
<dbReference type="PANTHER" id="PTHR10855:SF2">
    <property type="entry name" value="COP9 SIGNALOSOME COMPLEX SUBUNIT 4"/>
    <property type="match status" value="1"/>
</dbReference>
<evidence type="ECO:0000256" key="3">
    <source>
        <dbReference type="ARBA" id="ARBA00010417"/>
    </source>
</evidence>
<organism evidence="9 10">
    <name type="scientific">Calicophoron daubneyi</name>
    <name type="common">Rumen fluke</name>
    <name type="synonym">Paramphistomum daubneyi</name>
    <dbReference type="NCBI Taxonomy" id="300641"/>
    <lineage>
        <taxon>Eukaryota</taxon>
        <taxon>Metazoa</taxon>
        <taxon>Spiralia</taxon>
        <taxon>Lophotrochozoa</taxon>
        <taxon>Platyhelminthes</taxon>
        <taxon>Trematoda</taxon>
        <taxon>Digenea</taxon>
        <taxon>Plagiorchiida</taxon>
        <taxon>Pronocephalata</taxon>
        <taxon>Paramphistomoidea</taxon>
        <taxon>Paramphistomidae</taxon>
        <taxon>Calicophoron</taxon>
    </lineage>
</organism>
<evidence type="ECO:0000256" key="7">
    <source>
        <dbReference type="ARBA" id="ARBA00023242"/>
    </source>
</evidence>
<comment type="subcellular location">
    <subcellularLocation>
        <location evidence="2">Cytoplasm</location>
    </subcellularLocation>
    <subcellularLocation>
        <location evidence="1">Nucleus</location>
    </subcellularLocation>
</comment>
<dbReference type="GO" id="GO:0008180">
    <property type="term" value="C:COP9 signalosome"/>
    <property type="evidence" value="ECO:0007669"/>
    <property type="project" value="UniProtKB-KW"/>
</dbReference>
<keyword evidence="5" id="KW-0963">Cytoplasm</keyword>
<dbReference type="SUPFAM" id="SSF46785">
    <property type="entry name" value="Winged helix' DNA-binding domain"/>
    <property type="match status" value="1"/>
</dbReference>
<keyword evidence="7" id="KW-0539">Nucleus</keyword>
<accession>A0AAV2TVP8</accession>
<feature type="domain" description="PCI" evidence="8">
    <location>
        <begin position="321"/>
        <end position="404"/>
    </location>
</feature>
<dbReference type="InterPro" id="IPR036390">
    <property type="entry name" value="WH_DNA-bd_sf"/>
</dbReference>
<dbReference type="PANTHER" id="PTHR10855">
    <property type="entry name" value="26S PROTEASOME NON-ATPASE REGULATORY SUBUNIT 12/COP9 SIGNALOSOME COMPLEX SUBUNIT 4"/>
    <property type="match status" value="1"/>
</dbReference>
<protein>
    <recommendedName>
        <fullName evidence="4">COP9 signalosome complex subunit 4</fullName>
    </recommendedName>
</protein>
<dbReference type="SMART" id="SM00088">
    <property type="entry name" value="PINT"/>
    <property type="match status" value="1"/>
</dbReference>
<evidence type="ECO:0000256" key="6">
    <source>
        <dbReference type="ARBA" id="ARBA00022790"/>
    </source>
</evidence>
<name>A0AAV2TVP8_CALDB</name>
<dbReference type="InterPro" id="IPR041406">
    <property type="entry name" value="CSN4_HTH"/>
</dbReference>
<evidence type="ECO:0000256" key="1">
    <source>
        <dbReference type="ARBA" id="ARBA00004123"/>
    </source>
</evidence>
<sequence>MSDQFSSSLTEVLNCKVPKEANEKFVVLLEEVSKTTGDVFLNHISTIVTEISQDMVAVISARKFFDELIKCVGSVADDALAVSAFQTILTRMQSRNIAFESQLVELRGLLSKRLEAVGSLREAATVLSDIPLESGQRTYPVTLKMDIYLRIAEYYLKLHEISEAEAFVNRASLLQPECQDQQLLLRYKTAYAQLLDYKHKFLEAGQRYAELSIRFPWVDESERLAFLERALAAALLAGAGHQRTRLLATLYKDERCQGFEAYPVLEKMYMGRLINRSALRSLEPLFKKYYPYLLKPTPLETSDSTAGSGPKSGGLAAPSQTVQVLLERAVVEHNMLAASLIYNNISLANLGDLLEISTTEAESVASQMISEDRLTGQIDQIDGVIHFKSQDPVLSSWSTQIHGLCTAVNRIVEDIEAAHPDWVHAQLNARMAVDTNL</sequence>
<dbReference type="EMBL" id="CAXLJL010000823">
    <property type="protein sequence ID" value="CAL5141251.1"/>
    <property type="molecule type" value="Genomic_DNA"/>
</dbReference>
<evidence type="ECO:0000313" key="9">
    <source>
        <dbReference type="EMBL" id="CAL5141250.1"/>
    </source>
</evidence>
<dbReference type="Proteomes" id="UP001497525">
    <property type="component" value="Unassembled WGS sequence"/>
</dbReference>
<dbReference type="Pfam" id="PF18420">
    <property type="entry name" value="CSN4_RPN5_eIF3a"/>
    <property type="match status" value="1"/>
</dbReference>
<dbReference type="InterPro" id="IPR036388">
    <property type="entry name" value="WH-like_DNA-bd_sf"/>
</dbReference>
<gene>
    <name evidence="9" type="ORF">CDAUBV1_LOCUS16505</name>
</gene>
<keyword evidence="6" id="KW-0736">Signalosome</keyword>
<dbReference type="InterPro" id="IPR000717">
    <property type="entry name" value="PCI_dom"/>
</dbReference>
<dbReference type="Pfam" id="PF01399">
    <property type="entry name" value="PCI"/>
    <property type="match status" value="1"/>
</dbReference>
<proteinExistence type="inferred from homology"/>